<evidence type="ECO:0000256" key="2">
    <source>
        <dbReference type="ARBA" id="ARBA00022679"/>
    </source>
</evidence>
<proteinExistence type="predicted"/>
<reference evidence="7" key="1">
    <citation type="submission" date="2016-07" db="EMBL/GenBank/DDBJ databases">
        <title>Sequence Frankia sp. strain CcI1.17.</title>
        <authorList>
            <person name="Ghodhbane-Gtari F."/>
            <person name="Swanson E."/>
            <person name="Gueddou A."/>
            <person name="Morris K."/>
            <person name="Hezbri K."/>
            <person name="Ktari A."/>
            <person name="Nouioui I."/>
            <person name="Abebe-Akele F."/>
            <person name="Simpson S."/>
            <person name="Thomas K."/>
            <person name="Gtari M."/>
            <person name="Tisa L.S."/>
            <person name="Hurst S."/>
        </authorList>
    </citation>
    <scope>NUCLEOTIDE SEQUENCE [LARGE SCALE GENOMIC DNA]</scope>
    <source>
        <strain evidence="7">Cc1.17</strain>
    </source>
</reference>
<dbReference type="Pfam" id="PF13649">
    <property type="entry name" value="Methyltransf_25"/>
    <property type="match status" value="1"/>
</dbReference>
<accession>A0A1S1RKE4</accession>
<evidence type="ECO:0000256" key="1">
    <source>
        <dbReference type="ARBA" id="ARBA00022603"/>
    </source>
</evidence>
<feature type="compositionally biased region" description="Pro residues" evidence="4">
    <location>
        <begin position="214"/>
        <end position="237"/>
    </location>
</feature>
<evidence type="ECO:0000256" key="3">
    <source>
        <dbReference type="ARBA" id="ARBA00022691"/>
    </source>
</evidence>
<dbReference type="RefSeq" id="WP_071081819.1">
    <property type="nucleotide sequence ID" value="NZ_MBLM01000002.1"/>
</dbReference>
<feature type="region of interest" description="Disordered" evidence="4">
    <location>
        <begin position="205"/>
        <end position="252"/>
    </location>
</feature>
<comment type="caution">
    <text evidence="6">The sequence shown here is derived from an EMBL/GenBank/DDBJ whole genome shotgun (WGS) entry which is preliminary data.</text>
</comment>
<evidence type="ECO:0000259" key="5">
    <source>
        <dbReference type="Pfam" id="PF13649"/>
    </source>
</evidence>
<dbReference type="PANTHER" id="PTHR43464">
    <property type="entry name" value="METHYLTRANSFERASE"/>
    <property type="match status" value="1"/>
</dbReference>
<organism evidence="6 7">
    <name type="scientific">Parafrankia colletiae</name>
    <dbReference type="NCBI Taxonomy" id="573497"/>
    <lineage>
        <taxon>Bacteria</taxon>
        <taxon>Bacillati</taxon>
        <taxon>Actinomycetota</taxon>
        <taxon>Actinomycetes</taxon>
        <taxon>Frankiales</taxon>
        <taxon>Frankiaceae</taxon>
        <taxon>Parafrankia</taxon>
    </lineage>
</organism>
<dbReference type="EMBL" id="MBLM01000002">
    <property type="protein sequence ID" value="OHV46269.1"/>
    <property type="molecule type" value="Genomic_DNA"/>
</dbReference>
<keyword evidence="2 6" id="KW-0808">Transferase</keyword>
<dbReference type="OrthoDB" id="5174037at2"/>
<evidence type="ECO:0000313" key="7">
    <source>
        <dbReference type="Proteomes" id="UP000179627"/>
    </source>
</evidence>
<dbReference type="PANTHER" id="PTHR43464:SF19">
    <property type="entry name" value="UBIQUINONE BIOSYNTHESIS O-METHYLTRANSFERASE, MITOCHONDRIAL"/>
    <property type="match status" value="1"/>
</dbReference>
<gene>
    <name evidence="6" type="ORF">CC117_01055</name>
</gene>
<protein>
    <submittedName>
        <fullName evidence="6">Methyltransferase type 12</fullName>
    </submittedName>
</protein>
<evidence type="ECO:0000256" key="4">
    <source>
        <dbReference type="SAM" id="MobiDB-lite"/>
    </source>
</evidence>
<dbReference type="InterPro" id="IPR029063">
    <property type="entry name" value="SAM-dependent_MTases_sf"/>
</dbReference>
<dbReference type="GO" id="GO:0032259">
    <property type="term" value="P:methylation"/>
    <property type="evidence" value="ECO:0007669"/>
    <property type="project" value="UniProtKB-KW"/>
</dbReference>
<dbReference type="CDD" id="cd02440">
    <property type="entry name" value="AdoMet_MTases"/>
    <property type="match status" value="1"/>
</dbReference>
<keyword evidence="1 6" id="KW-0489">Methyltransferase</keyword>
<name>A0A1S1RKE4_9ACTN</name>
<dbReference type="Proteomes" id="UP000179627">
    <property type="component" value="Unassembled WGS sequence"/>
</dbReference>
<feature type="domain" description="Methyltransferase" evidence="5">
    <location>
        <begin position="109"/>
        <end position="198"/>
    </location>
</feature>
<sequence length="321" mass="34363">MAPGLPDSDGDLQPTDGDRAAHLRVSYLRSLLLAVTGGRTFLGARWVRLLLTVTPAPRRPGLALRLVGLAAHHPRGQRPDRSAHRDRGAHDMFVRDVLEPYLAPEQDLLEVGCGPGYLARAVAGRVWSVEAVDVSRGVLACARVLNHAVNIDYRTPREFFGSGRRVDIAVSLTLATQLDDEDLSALLASVWTSLRPGGCLVLRASVSGPAGSRPQPPTTRPPTTRPASTPPVPPLPSAAPGARPQGRYLPEHHPREAGHLVELVELAGFGDVRLQNLDGRPAAGQAPADAAGSWLLVAIRRYEQAVFPRVPELVRQAAAQA</sequence>
<dbReference type="AlphaFoldDB" id="A0A1S1RKE4"/>
<keyword evidence="7" id="KW-1185">Reference proteome</keyword>
<evidence type="ECO:0000313" key="6">
    <source>
        <dbReference type="EMBL" id="OHV46269.1"/>
    </source>
</evidence>
<keyword evidence="3" id="KW-0949">S-adenosyl-L-methionine</keyword>
<dbReference type="Gene3D" id="3.40.50.150">
    <property type="entry name" value="Vaccinia Virus protein VP39"/>
    <property type="match status" value="1"/>
</dbReference>
<dbReference type="SUPFAM" id="SSF53335">
    <property type="entry name" value="S-adenosyl-L-methionine-dependent methyltransferases"/>
    <property type="match status" value="1"/>
</dbReference>
<dbReference type="GO" id="GO:0008168">
    <property type="term" value="F:methyltransferase activity"/>
    <property type="evidence" value="ECO:0007669"/>
    <property type="project" value="UniProtKB-KW"/>
</dbReference>
<dbReference type="InterPro" id="IPR041698">
    <property type="entry name" value="Methyltransf_25"/>
</dbReference>